<gene>
    <name evidence="1" type="ORF">PDIGIT_LOCUS15763</name>
</gene>
<evidence type="ECO:0000313" key="1">
    <source>
        <dbReference type="EMBL" id="CAI6342554.1"/>
    </source>
</evidence>
<keyword evidence="2" id="KW-1185">Reference proteome</keyword>
<protein>
    <submittedName>
        <fullName evidence="1">Uncharacterized protein</fullName>
    </submittedName>
</protein>
<dbReference type="AlphaFoldDB" id="A0A9W4UW46"/>
<comment type="caution">
    <text evidence="1">The sequence shown here is derived from an EMBL/GenBank/DDBJ whole genome shotgun (WGS) entry which is preliminary data.</text>
</comment>
<reference evidence="1" key="1">
    <citation type="submission" date="2023-01" db="EMBL/GenBank/DDBJ databases">
        <authorList>
            <person name="Van Ghelder C."/>
            <person name="Rancurel C."/>
        </authorList>
    </citation>
    <scope>NUCLEOTIDE SEQUENCE</scope>
    <source>
        <strain evidence="1">CNCM I-4278</strain>
    </source>
</reference>
<proteinExistence type="predicted"/>
<dbReference type="EMBL" id="CAOQHR010000013">
    <property type="protein sequence ID" value="CAI6342554.1"/>
    <property type="molecule type" value="Genomic_DNA"/>
</dbReference>
<evidence type="ECO:0000313" key="2">
    <source>
        <dbReference type="Proteomes" id="UP001152607"/>
    </source>
</evidence>
<accession>A0A9W4UW46</accession>
<name>A0A9W4UW46_9PLEO</name>
<organism evidence="1 2">
    <name type="scientific">Periconia digitata</name>
    <dbReference type="NCBI Taxonomy" id="1303443"/>
    <lineage>
        <taxon>Eukaryota</taxon>
        <taxon>Fungi</taxon>
        <taxon>Dikarya</taxon>
        <taxon>Ascomycota</taxon>
        <taxon>Pezizomycotina</taxon>
        <taxon>Dothideomycetes</taxon>
        <taxon>Pleosporomycetidae</taxon>
        <taxon>Pleosporales</taxon>
        <taxon>Massarineae</taxon>
        <taxon>Periconiaceae</taxon>
        <taxon>Periconia</taxon>
    </lineage>
</organism>
<dbReference type="OrthoDB" id="5397557at2759"/>
<dbReference type="Proteomes" id="UP001152607">
    <property type="component" value="Unassembled WGS sequence"/>
</dbReference>
<sequence length="455" mass="53898">MSYIVEYPNACRSIAALSKPPWTKPLNWSLEMTKDGEEHIPFHLYIQSEFDLPGFSSQHSSFSGFSRLPVELQFRILTFCSGPTLYQLMRIPFHRNEAAKLFWEDPNAYYVISSRWFVDGGHPGFTLYDTSFMAHVQNVEIKYSRDFMMHLLLMRGTSPAPDYSRGLGREFWNIFRRRFPAAKKVVFNQTRTALLNYEREWGPVCPFLGKAVRTCPSDIDASVFIWMSKSAGTPRRIGNPVVNDFHGVFHRPIENGEWEGVISSRVEWKRIMMPPKDCQGPVGEWERWEYQDRKITRQIYGLSILSIEALDRYYFDKKDPMPFHCPFSGCEAYLRKPGQWTLHAAETHYQLLFKRRELDFLPDDLRKEFEERYKELNRQREEVIKHREQTIKAWVKGDSEKRGQIQREWVHQIDHDEKCYTGKKGVESILWYSFMQLMSWKRDMGEPLFTFHMEG</sequence>